<dbReference type="EMBL" id="AEBR01000102">
    <property type="protein sequence ID" value="EFM81691.1"/>
    <property type="molecule type" value="Genomic_DNA"/>
</dbReference>
<comment type="caution">
    <text evidence="2">The sequence shown here is derived from an EMBL/GenBank/DDBJ whole genome shotgun (WGS) entry which is preliminary data.</text>
</comment>
<evidence type="ECO:0008006" key="4">
    <source>
        <dbReference type="Google" id="ProtNLM"/>
    </source>
</evidence>
<feature type="transmembrane region" description="Helical" evidence="1">
    <location>
        <begin position="129"/>
        <end position="146"/>
    </location>
</feature>
<dbReference type="HOGENOM" id="CLU_599551_0_0_9"/>
<accession>A0A125W302</accession>
<feature type="transmembrane region" description="Helical" evidence="1">
    <location>
        <begin position="191"/>
        <end position="207"/>
    </location>
</feature>
<evidence type="ECO:0000313" key="3">
    <source>
        <dbReference type="Proteomes" id="UP000004846"/>
    </source>
</evidence>
<proteinExistence type="predicted"/>
<keyword evidence="1" id="KW-0812">Transmembrane</keyword>
<dbReference type="AlphaFoldDB" id="A0A125W302"/>
<organism evidence="2 3">
    <name type="scientific">Enterococcus faecalis TX4248</name>
    <dbReference type="NCBI Taxonomy" id="749495"/>
    <lineage>
        <taxon>Bacteria</taxon>
        <taxon>Bacillati</taxon>
        <taxon>Bacillota</taxon>
        <taxon>Bacilli</taxon>
        <taxon>Lactobacillales</taxon>
        <taxon>Enterococcaceae</taxon>
        <taxon>Enterococcus</taxon>
    </lineage>
</organism>
<protein>
    <recommendedName>
        <fullName evidence="4">MFS transporter</fullName>
    </recommendedName>
</protein>
<feature type="transmembrane region" description="Helical" evidence="1">
    <location>
        <begin position="312"/>
        <end position="338"/>
    </location>
</feature>
<keyword evidence="1" id="KW-1133">Transmembrane helix</keyword>
<dbReference type="RefSeq" id="WP_002391305.1">
    <property type="nucleotide sequence ID" value="NZ_GL454487.1"/>
</dbReference>
<feature type="transmembrane region" description="Helical" evidence="1">
    <location>
        <begin position="152"/>
        <end position="170"/>
    </location>
</feature>
<gene>
    <name evidence="2" type="ORF">HMPREF9498_02834</name>
</gene>
<feature type="transmembrane region" description="Helical" evidence="1">
    <location>
        <begin position="12"/>
        <end position="31"/>
    </location>
</feature>
<feature type="transmembrane region" description="Helical" evidence="1">
    <location>
        <begin position="64"/>
        <end position="85"/>
    </location>
</feature>
<feature type="transmembrane region" description="Helical" evidence="1">
    <location>
        <begin position="37"/>
        <end position="57"/>
    </location>
</feature>
<feature type="transmembrane region" description="Helical" evidence="1">
    <location>
        <begin position="420"/>
        <end position="438"/>
    </location>
</feature>
<feature type="transmembrane region" description="Helical" evidence="1">
    <location>
        <begin position="251"/>
        <end position="277"/>
    </location>
</feature>
<sequence length="443" mass="48910">MNKKIESLGNTALSLLSNTIIVVPYLLYIQLSDGHNLLTILPFVLFYTLRMTGIFLVRGINLSLTSLGLLKISLLLGLAGSLIGIAGAFSFPLYSISGMLLGLSGALLPPSNQSIRFFLKEEGQKISHSNLLTTVLLTAVLFGALFFKATEIGLALLVYALYFLVALVAIKSYPVSLNELEEESAEVSRKELILFVIFFVLLLLLRSGRLLTNAVEFDYAIVGACCFFVVAVLFVSHYGKRGAYKVSLEMNLATLINGIVGNYLFLFGSIYVAGVYGRAHMGIYLYLPYVLGMIFAMIAASKTKQWSNNIPMIGLAGSLGILLFTSWTILGLFLLSFFKSTLNSFLARRYYQETDLPKDSRILIKYTTQTKGSLFHQFILMALMLVTVVGKGGTTQFLLELTGGKGISMQTSQFLTFIKNSNSLLVLLFIAVYFVVVFRQKKR</sequence>
<reference evidence="2 3" key="1">
    <citation type="submission" date="2010-07" db="EMBL/GenBank/DDBJ databases">
        <authorList>
            <person name="Sid Ahmed O."/>
        </authorList>
    </citation>
    <scope>NUCLEOTIDE SEQUENCE [LARGE SCALE GENOMIC DNA]</scope>
    <source>
        <strain evidence="2 3">TX4248</strain>
    </source>
</reference>
<feature type="transmembrane region" description="Helical" evidence="1">
    <location>
        <begin position="219"/>
        <end position="239"/>
    </location>
</feature>
<feature type="transmembrane region" description="Helical" evidence="1">
    <location>
        <begin position="283"/>
        <end position="300"/>
    </location>
</feature>
<evidence type="ECO:0000256" key="1">
    <source>
        <dbReference type="SAM" id="Phobius"/>
    </source>
</evidence>
<keyword evidence="1" id="KW-0472">Membrane</keyword>
<feature type="transmembrane region" description="Helical" evidence="1">
    <location>
        <begin position="378"/>
        <end position="399"/>
    </location>
</feature>
<dbReference type="Proteomes" id="UP000004846">
    <property type="component" value="Unassembled WGS sequence"/>
</dbReference>
<evidence type="ECO:0000313" key="2">
    <source>
        <dbReference type="EMBL" id="EFM81691.1"/>
    </source>
</evidence>
<name>A0A125W302_ENTFL</name>